<dbReference type="EMBL" id="CAJNOW010002884">
    <property type="protein sequence ID" value="CAF1366199.1"/>
    <property type="molecule type" value="Genomic_DNA"/>
</dbReference>
<dbReference type="EMBL" id="CAJNOV010014703">
    <property type="protein sequence ID" value="CAF1558785.1"/>
    <property type="molecule type" value="Genomic_DNA"/>
</dbReference>
<dbReference type="Proteomes" id="UP000663834">
    <property type="component" value="Unassembled WGS sequence"/>
</dbReference>
<reference evidence="2" key="1">
    <citation type="submission" date="2021-02" db="EMBL/GenBank/DDBJ databases">
        <authorList>
            <person name="Nowell W R."/>
        </authorList>
    </citation>
    <scope>NUCLEOTIDE SEQUENCE</scope>
</reference>
<feature type="non-terminal residue" evidence="2">
    <location>
        <position position="1"/>
    </location>
</feature>
<evidence type="ECO:0000313" key="2">
    <source>
        <dbReference type="EMBL" id="CAF1558785.1"/>
    </source>
</evidence>
<evidence type="ECO:0000313" key="1">
    <source>
        <dbReference type="EMBL" id="CAF1366199.1"/>
    </source>
</evidence>
<protein>
    <submittedName>
        <fullName evidence="2">Uncharacterized protein</fullName>
    </submittedName>
</protein>
<comment type="caution">
    <text evidence="2">The sequence shown here is derived from an EMBL/GenBank/DDBJ whole genome shotgun (WGS) entry which is preliminary data.</text>
</comment>
<sequence>HLFRSQFQIYTFMVTTTYDSKFIP</sequence>
<name>A0A815XJT6_9BILA</name>
<organism evidence="2 3">
    <name type="scientific">Rotaria magnacalcarata</name>
    <dbReference type="NCBI Taxonomy" id="392030"/>
    <lineage>
        <taxon>Eukaryota</taxon>
        <taxon>Metazoa</taxon>
        <taxon>Spiralia</taxon>
        <taxon>Gnathifera</taxon>
        <taxon>Rotifera</taxon>
        <taxon>Eurotatoria</taxon>
        <taxon>Bdelloidea</taxon>
        <taxon>Philodinida</taxon>
        <taxon>Philodinidae</taxon>
        <taxon>Rotaria</taxon>
    </lineage>
</organism>
<gene>
    <name evidence="2" type="ORF">CJN711_LOCUS30974</name>
    <name evidence="1" type="ORF">KQP761_LOCUS7988</name>
</gene>
<proteinExistence type="predicted"/>
<dbReference type="AlphaFoldDB" id="A0A815XJT6"/>
<dbReference type="Proteomes" id="UP000663855">
    <property type="component" value="Unassembled WGS sequence"/>
</dbReference>
<accession>A0A815XJT6</accession>
<evidence type="ECO:0000313" key="3">
    <source>
        <dbReference type="Proteomes" id="UP000663855"/>
    </source>
</evidence>